<feature type="chain" id="PRO_5028399653" evidence="1">
    <location>
        <begin position="18"/>
        <end position="154"/>
    </location>
</feature>
<accession>A0A7C9FKC9</accession>
<dbReference type="AlphaFoldDB" id="A0A7C9FKC9"/>
<protein>
    <submittedName>
        <fullName evidence="2">Uncharacterized protein</fullName>
    </submittedName>
</protein>
<feature type="signal peptide" evidence="1">
    <location>
        <begin position="1"/>
        <end position="17"/>
    </location>
</feature>
<dbReference type="EMBL" id="GISG01276502">
    <property type="protein sequence ID" value="MBA4677749.1"/>
    <property type="molecule type" value="Transcribed_RNA"/>
</dbReference>
<sequence>MIAGNSVQLLLVLLSLSIHFKCKKHLVGMGEEASYLFRDVIPTTSTQLALLLGNRVELIEQIVDIIKSILELVYPVLVSMGELLLLGICIKKHSFDGSDSVFELLKLRFVPKNGTNLLEDGGVKGGKECLSNCECHCGSHVFGVELELLRFLIN</sequence>
<name>A0A7C9FKC9_OPUST</name>
<evidence type="ECO:0000313" key="2">
    <source>
        <dbReference type="EMBL" id="MBA4677749.1"/>
    </source>
</evidence>
<keyword evidence="1" id="KW-0732">Signal</keyword>
<reference evidence="2" key="2">
    <citation type="submission" date="2020-07" db="EMBL/GenBank/DDBJ databases">
        <authorList>
            <person name="Vera ALvarez R."/>
            <person name="Arias-Moreno D.M."/>
            <person name="Jimenez-Jacinto V."/>
            <person name="Jimenez-Bremont J.F."/>
            <person name="Swaminathan K."/>
            <person name="Moose S.P."/>
            <person name="Guerrero-Gonzalez M.L."/>
            <person name="Marino-Ramirez L."/>
            <person name="Landsman D."/>
            <person name="Rodriguez-Kessler M."/>
            <person name="Delgado-Sanchez P."/>
        </authorList>
    </citation>
    <scope>NUCLEOTIDE SEQUENCE</scope>
    <source>
        <tissue evidence="2">Cladode</tissue>
    </source>
</reference>
<evidence type="ECO:0000256" key="1">
    <source>
        <dbReference type="SAM" id="SignalP"/>
    </source>
</evidence>
<reference evidence="2" key="1">
    <citation type="journal article" date="2013" name="J. Plant Res.">
        <title>Effect of fungi and light on seed germination of three Opuntia species from semiarid lands of central Mexico.</title>
        <authorList>
            <person name="Delgado-Sanchez P."/>
            <person name="Jimenez-Bremont J.F."/>
            <person name="Guerrero-Gonzalez Mde L."/>
            <person name="Flores J."/>
        </authorList>
    </citation>
    <scope>NUCLEOTIDE SEQUENCE</scope>
    <source>
        <tissue evidence="2">Cladode</tissue>
    </source>
</reference>
<organism evidence="2">
    <name type="scientific">Opuntia streptacantha</name>
    <name type="common">Prickly pear cactus</name>
    <name type="synonym">Opuntia cardona</name>
    <dbReference type="NCBI Taxonomy" id="393608"/>
    <lineage>
        <taxon>Eukaryota</taxon>
        <taxon>Viridiplantae</taxon>
        <taxon>Streptophyta</taxon>
        <taxon>Embryophyta</taxon>
        <taxon>Tracheophyta</taxon>
        <taxon>Spermatophyta</taxon>
        <taxon>Magnoliopsida</taxon>
        <taxon>eudicotyledons</taxon>
        <taxon>Gunneridae</taxon>
        <taxon>Pentapetalae</taxon>
        <taxon>Caryophyllales</taxon>
        <taxon>Cactineae</taxon>
        <taxon>Cactaceae</taxon>
        <taxon>Opuntioideae</taxon>
        <taxon>Opuntia</taxon>
    </lineage>
</organism>
<proteinExistence type="predicted"/>